<gene>
    <name evidence="1" type="ORF">AKAME5_001028500</name>
</gene>
<name>A0AAD3R6Y9_LATJO</name>
<comment type="caution">
    <text evidence="1">The sequence shown here is derived from an EMBL/GenBank/DDBJ whole genome shotgun (WGS) entry which is preliminary data.</text>
</comment>
<keyword evidence="2" id="KW-1185">Reference proteome</keyword>
<dbReference type="EMBL" id="BRZM01000032">
    <property type="protein sequence ID" value="GLD58142.1"/>
    <property type="molecule type" value="Genomic_DNA"/>
</dbReference>
<evidence type="ECO:0000313" key="1">
    <source>
        <dbReference type="EMBL" id="GLD58142.1"/>
    </source>
</evidence>
<dbReference type="Proteomes" id="UP001279410">
    <property type="component" value="Unassembled WGS sequence"/>
</dbReference>
<organism evidence="1 2">
    <name type="scientific">Lates japonicus</name>
    <name type="common">Japanese lates</name>
    <dbReference type="NCBI Taxonomy" id="270547"/>
    <lineage>
        <taxon>Eukaryota</taxon>
        <taxon>Metazoa</taxon>
        <taxon>Chordata</taxon>
        <taxon>Craniata</taxon>
        <taxon>Vertebrata</taxon>
        <taxon>Euteleostomi</taxon>
        <taxon>Actinopterygii</taxon>
        <taxon>Neopterygii</taxon>
        <taxon>Teleostei</taxon>
        <taxon>Neoteleostei</taxon>
        <taxon>Acanthomorphata</taxon>
        <taxon>Carangaria</taxon>
        <taxon>Carangaria incertae sedis</taxon>
        <taxon>Centropomidae</taxon>
        <taxon>Lates</taxon>
    </lineage>
</organism>
<accession>A0AAD3R6Y9</accession>
<protein>
    <submittedName>
        <fullName evidence="1">Filamin-B isoform X1</fullName>
    </submittedName>
</protein>
<dbReference type="AlphaFoldDB" id="A0AAD3R6Y9"/>
<reference evidence="1" key="1">
    <citation type="submission" date="2022-08" db="EMBL/GenBank/DDBJ databases">
        <title>Genome sequencing of akame (Lates japonicus).</title>
        <authorList>
            <person name="Hashiguchi Y."/>
            <person name="Takahashi H."/>
        </authorList>
    </citation>
    <scope>NUCLEOTIDE SEQUENCE</scope>
    <source>
        <strain evidence="1">Kochi</strain>
    </source>
</reference>
<sequence length="125" mass="13795">MATGSNVSRYRREAAAAHQTLEHCLSAQIRRLGRKGTFMNGRVKTPKQRLLGWIQHKVQSHFLTQLWDWRNGARTAGALVDSCAPDWGLGSVKPVSATEAMQLADDCSWASMSSIPSSTRADLLK</sequence>
<proteinExistence type="predicted"/>
<evidence type="ECO:0000313" key="2">
    <source>
        <dbReference type="Proteomes" id="UP001279410"/>
    </source>
</evidence>